<feature type="region of interest" description="Disordered" evidence="1">
    <location>
        <begin position="325"/>
        <end position="365"/>
    </location>
</feature>
<protein>
    <submittedName>
        <fullName evidence="2 4">Uncharacterized protein</fullName>
    </submittedName>
</protein>
<reference evidence="2 3" key="2">
    <citation type="submission" date="2018-11" db="EMBL/GenBank/DDBJ databases">
        <authorList>
            <consortium name="Pathogen Informatics"/>
        </authorList>
    </citation>
    <scope>NUCLEOTIDE SEQUENCE [LARGE SCALE GENOMIC DNA]</scope>
</reference>
<dbReference type="Proteomes" id="UP000282613">
    <property type="component" value="Unassembled WGS sequence"/>
</dbReference>
<name>A0A0R3VUU1_TAEAS</name>
<evidence type="ECO:0000313" key="3">
    <source>
        <dbReference type="Proteomes" id="UP000282613"/>
    </source>
</evidence>
<sequence>MGVLAFGAINAYMLRRQHHQAAAERAEHTGEQGAEIVEQSEVLQSTNTTESSGAIDQAIQGKGDDFEATDETPTRDAATEARSPPHPLCDWPLIGGSLIGAPFSFQNELANSTNLHIDLHNLSPPNSSRNPEDLMKRSASHEPGGSPSSTLHNDQGTSNEYRKSSPLSSGFRKFFRNRSVSKTRDPSSSTYLIPKSAKMDQCNRSRLSKSFSTFFIKCCQCCGCCNAWGNTTDSPPYADEFRHHRKPRRYLCCCRGPWTKVDRVSASEPQLSPPPPTVLPSIRVRFENQVLEMEGKDHISRRREVGRKSGDEVDAEVMNANRGDPMMIERKLNDGNVQKGEGEDELSESSETVTTEPNLVSRNTC</sequence>
<proteinExistence type="predicted"/>
<evidence type="ECO:0000313" key="2">
    <source>
        <dbReference type="EMBL" id="VDK22494.1"/>
    </source>
</evidence>
<dbReference type="OrthoDB" id="6278341at2759"/>
<feature type="compositionally biased region" description="Polar residues" evidence="1">
    <location>
        <begin position="43"/>
        <end position="54"/>
    </location>
</feature>
<feature type="compositionally biased region" description="Polar residues" evidence="1">
    <location>
        <begin position="146"/>
        <end position="159"/>
    </location>
</feature>
<dbReference type="WBParaSite" id="TASK_0000111601-mRNA-1">
    <property type="protein sequence ID" value="TASK_0000111601-mRNA-1"/>
    <property type="gene ID" value="TASK_0000111601"/>
</dbReference>
<evidence type="ECO:0000313" key="4">
    <source>
        <dbReference type="WBParaSite" id="TASK_0000111601-mRNA-1"/>
    </source>
</evidence>
<organism evidence="4">
    <name type="scientific">Taenia asiatica</name>
    <name type="common">Asian tapeworm</name>
    <dbReference type="NCBI Taxonomy" id="60517"/>
    <lineage>
        <taxon>Eukaryota</taxon>
        <taxon>Metazoa</taxon>
        <taxon>Spiralia</taxon>
        <taxon>Lophotrochozoa</taxon>
        <taxon>Platyhelminthes</taxon>
        <taxon>Cestoda</taxon>
        <taxon>Eucestoda</taxon>
        <taxon>Cyclophyllidea</taxon>
        <taxon>Taeniidae</taxon>
        <taxon>Taenia</taxon>
    </lineage>
</organism>
<gene>
    <name evidence="2" type="ORF">TASK_LOCUS1117</name>
</gene>
<dbReference type="EMBL" id="UYRS01000227">
    <property type="protein sequence ID" value="VDK22494.1"/>
    <property type="molecule type" value="Genomic_DNA"/>
</dbReference>
<feature type="region of interest" description="Disordered" evidence="1">
    <location>
        <begin position="43"/>
        <end position="88"/>
    </location>
</feature>
<reference evidence="4" key="1">
    <citation type="submission" date="2017-02" db="UniProtKB">
        <authorList>
            <consortium name="WormBaseParasite"/>
        </authorList>
    </citation>
    <scope>IDENTIFICATION</scope>
</reference>
<dbReference type="AlphaFoldDB" id="A0A0R3VUU1"/>
<accession>A0A0R3VUU1</accession>
<feature type="compositionally biased region" description="Basic and acidic residues" evidence="1">
    <location>
        <begin position="130"/>
        <end position="140"/>
    </location>
</feature>
<keyword evidence="3" id="KW-1185">Reference proteome</keyword>
<feature type="region of interest" description="Disordered" evidence="1">
    <location>
        <begin position="120"/>
        <end position="167"/>
    </location>
</feature>
<evidence type="ECO:0000256" key="1">
    <source>
        <dbReference type="SAM" id="MobiDB-lite"/>
    </source>
</evidence>